<evidence type="ECO:0000256" key="1">
    <source>
        <dbReference type="ARBA" id="ARBA00023125"/>
    </source>
</evidence>
<dbReference type="InterPro" id="IPR050109">
    <property type="entry name" value="HTH-type_TetR-like_transc_reg"/>
</dbReference>
<feature type="domain" description="HTH tetR-type" evidence="3">
    <location>
        <begin position="5"/>
        <end position="65"/>
    </location>
</feature>
<sequence length="185" mass="20511">MAAPRTAREAWVEEGLRALASGGPGAVRVEVLAQALGVTKGGFYGYFRNRDALLAEMLDAWEREATDAIIERVEEAGGDPRERLGRLFALTAPARGPSGPPDVELAVRDWARRDDAVAGRLRRVDERRMEFLRSLYRPICADEDEVEVRSLTAFSLRIATPLLDVGHGGRSRAEVMELAARWLLR</sequence>
<dbReference type="PANTHER" id="PTHR30055">
    <property type="entry name" value="HTH-TYPE TRANSCRIPTIONAL REGULATOR RUTR"/>
    <property type="match status" value="1"/>
</dbReference>
<protein>
    <submittedName>
        <fullName evidence="4">TetR/AcrR family transcriptional regulator</fullName>
    </submittedName>
</protein>
<keyword evidence="1 2" id="KW-0238">DNA-binding</keyword>
<evidence type="ECO:0000313" key="4">
    <source>
        <dbReference type="EMBL" id="GAA4769056.1"/>
    </source>
</evidence>
<gene>
    <name evidence="4" type="ORF">GCM10023329_14780</name>
</gene>
<dbReference type="RefSeq" id="WP_345610935.1">
    <property type="nucleotide sequence ID" value="NZ_BAABJV010000002.1"/>
</dbReference>
<evidence type="ECO:0000259" key="3">
    <source>
        <dbReference type="PROSITE" id="PS50977"/>
    </source>
</evidence>
<dbReference type="Pfam" id="PF00440">
    <property type="entry name" value="TetR_N"/>
    <property type="match status" value="1"/>
</dbReference>
<dbReference type="EMBL" id="BAABJV010000002">
    <property type="protein sequence ID" value="GAA4769056.1"/>
    <property type="molecule type" value="Genomic_DNA"/>
</dbReference>
<organism evidence="4 5">
    <name type="scientific">Streptomyces sanyensis</name>
    <dbReference type="NCBI Taxonomy" id="568869"/>
    <lineage>
        <taxon>Bacteria</taxon>
        <taxon>Bacillati</taxon>
        <taxon>Actinomycetota</taxon>
        <taxon>Actinomycetes</taxon>
        <taxon>Kitasatosporales</taxon>
        <taxon>Streptomycetaceae</taxon>
        <taxon>Streptomyces</taxon>
    </lineage>
</organism>
<name>A0ABP8ZY43_9ACTN</name>
<proteinExistence type="predicted"/>
<dbReference type="PROSITE" id="PS50977">
    <property type="entry name" value="HTH_TETR_2"/>
    <property type="match status" value="1"/>
</dbReference>
<dbReference type="Proteomes" id="UP001501147">
    <property type="component" value="Unassembled WGS sequence"/>
</dbReference>
<comment type="caution">
    <text evidence="4">The sequence shown here is derived from an EMBL/GenBank/DDBJ whole genome shotgun (WGS) entry which is preliminary data.</text>
</comment>
<evidence type="ECO:0000256" key="2">
    <source>
        <dbReference type="PROSITE-ProRule" id="PRU00335"/>
    </source>
</evidence>
<dbReference type="InterPro" id="IPR009057">
    <property type="entry name" value="Homeodomain-like_sf"/>
</dbReference>
<dbReference type="Gene3D" id="1.10.357.10">
    <property type="entry name" value="Tetracycline Repressor, domain 2"/>
    <property type="match status" value="1"/>
</dbReference>
<feature type="DNA-binding region" description="H-T-H motif" evidence="2">
    <location>
        <begin position="28"/>
        <end position="47"/>
    </location>
</feature>
<dbReference type="SUPFAM" id="SSF46689">
    <property type="entry name" value="Homeodomain-like"/>
    <property type="match status" value="1"/>
</dbReference>
<reference evidence="5" key="1">
    <citation type="journal article" date="2019" name="Int. J. Syst. Evol. Microbiol.">
        <title>The Global Catalogue of Microorganisms (GCM) 10K type strain sequencing project: providing services to taxonomists for standard genome sequencing and annotation.</title>
        <authorList>
            <consortium name="The Broad Institute Genomics Platform"/>
            <consortium name="The Broad Institute Genome Sequencing Center for Infectious Disease"/>
            <person name="Wu L."/>
            <person name="Ma J."/>
        </authorList>
    </citation>
    <scope>NUCLEOTIDE SEQUENCE [LARGE SCALE GENOMIC DNA]</scope>
    <source>
        <strain evidence="5">JCM 18324</strain>
    </source>
</reference>
<dbReference type="PANTHER" id="PTHR30055:SF239">
    <property type="entry name" value="TRANSCRIPTIONAL REGULATORY PROTEIN"/>
    <property type="match status" value="1"/>
</dbReference>
<dbReference type="InterPro" id="IPR001647">
    <property type="entry name" value="HTH_TetR"/>
</dbReference>
<keyword evidence="5" id="KW-1185">Reference proteome</keyword>
<accession>A0ABP8ZY43</accession>
<evidence type="ECO:0000313" key="5">
    <source>
        <dbReference type="Proteomes" id="UP001501147"/>
    </source>
</evidence>